<reference evidence="4" key="3">
    <citation type="submission" date="2019-08" db="EMBL/GenBank/DDBJ databases">
        <authorList>
            <consortium name="Photinus pyralis genome working group"/>
            <person name="Fallon T.R."/>
            <person name="Sander Lower S.E."/>
            <person name="Weng J.-K."/>
        </authorList>
    </citation>
    <scope>NUCLEOTIDE SEQUENCE</scope>
    <source>
        <strain evidence="4">1611_PpyrPB1</strain>
        <tissue evidence="4">Whole body</tissue>
    </source>
</reference>
<proteinExistence type="predicted"/>
<dbReference type="SUPFAM" id="SSF54373">
    <property type="entry name" value="FAD-linked reductases, C-terminal domain"/>
    <property type="match status" value="1"/>
</dbReference>
<dbReference type="InParanoid" id="A0A1Y1NFS1"/>
<feature type="signal peptide" evidence="1">
    <location>
        <begin position="1"/>
        <end position="17"/>
    </location>
</feature>
<feature type="domain" description="Amine oxidase" evidence="2">
    <location>
        <begin position="36"/>
        <end position="471"/>
    </location>
</feature>
<name>A0A1Y1NFS1_PHOPY</name>
<dbReference type="GO" id="GO:0046592">
    <property type="term" value="F:polyamine oxidase activity"/>
    <property type="evidence" value="ECO:0007669"/>
    <property type="project" value="TreeGrafter"/>
</dbReference>
<dbReference type="PANTHER" id="PTHR10742:SF398">
    <property type="entry name" value="AMINE OXIDASE DOMAIN-CONTAINING PROTEIN-RELATED"/>
    <property type="match status" value="1"/>
</dbReference>
<gene>
    <name evidence="4" type="ORF">PPYR_08111</name>
</gene>
<evidence type="ECO:0000259" key="2">
    <source>
        <dbReference type="Pfam" id="PF01593"/>
    </source>
</evidence>
<organism evidence="3">
    <name type="scientific">Photinus pyralis</name>
    <name type="common">Common eastern firefly</name>
    <name type="synonym">Lampyris pyralis</name>
    <dbReference type="NCBI Taxonomy" id="7054"/>
    <lineage>
        <taxon>Eukaryota</taxon>
        <taxon>Metazoa</taxon>
        <taxon>Ecdysozoa</taxon>
        <taxon>Arthropoda</taxon>
        <taxon>Hexapoda</taxon>
        <taxon>Insecta</taxon>
        <taxon>Pterygota</taxon>
        <taxon>Neoptera</taxon>
        <taxon>Endopterygota</taxon>
        <taxon>Coleoptera</taxon>
        <taxon>Polyphaga</taxon>
        <taxon>Elateriformia</taxon>
        <taxon>Elateroidea</taxon>
        <taxon>Lampyridae</taxon>
        <taxon>Lampyrinae</taxon>
        <taxon>Photinus</taxon>
    </lineage>
</organism>
<dbReference type="Gene3D" id="3.50.50.60">
    <property type="entry name" value="FAD/NAD(P)-binding domain"/>
    <property type="match status" value="1"/>
</dbReference>
<sequence length="480" mass="53124">MITPWLLVLLGVAIANGGVTKERNSSRVVIVGAGAAGLAASKRLLDHGFDDFIILEANDRVGGRIHSVRFGDAIIDLGAEYCAGEGVYNLVKDLGVLKPKGTVSNGYHSTSGSLEPTFTNGLFGVHSILESAEKDNRSSRAAHIQKFFKSAVVQIYGDEHERHLAYDCVDLIEKINLIYASAFFLEDLSAADSHVDYPGKVVYNWNGHGFQTVLRALLKDHNLDDRINLNSAVRKIEWGSEEVKLTTSNGAEFFAEHVILTPSLGVLKHKRAISFYPPLPAEKVDAIDMLGYGTTNAIALYFPERWWTNPNMVFIFSKTGGGVSGFTEGPRRNGKSWLDTLFGFTALEQNPNALFASFTGEFAPDIELCSDDVIIDGIMYAIRKFVGVNATRPTKWLRRNWYHDPSMRGTYSYETVRSWRNGAARENLAKPLASRAGRPQLLFAGEAAHREYYATVHGAFETGYREAERIINCYGPTKKN</sequence>
<keyword evidence="5" id="KW-1185">Reference proteome</keyword>
<protein>
    <recommendedName>
        <fullName evidence="2">Amine oxidase domain-containing protein</fullName>
    </recommendedName>
</protein>
<reference evidence="4 5" key="2">
    <citation type="journal article" date="2018" name="Elife">
        <title>Firefly genomes illuminate parallel origins of bioluminescence in beetles.</title>
        <authorList>
            <person name="Fallon T.R."/>
            <person name="Lower S.E."/>
            <person name="Chang C.H."/>
            <person name="Bessho-Uehara M."/>
            <person name="Martin G.J."/>
            <person name="Bewick A.J."/>
            <person name="Behringer M."/>
            <person name="Debat H.J."/>
            <person name="Wong I."/>
            <person name="Day J.C."/>
            <person name="Suvorov A."/>
            <person name="Silva C.J."/>
            <person name="Stanger-Hall K.F."/>
            <person name="Hall D.W."/>
            <person name="Schmitz R.J."/>
            <person name="Nelson D.R."/>
            <person name="Lewis S.M."/>
            <person name="Shigenobu S."/>
            <person name="Bybee S.M."/>
            <person name="Larracuente A.M."/>
            <person name="Oba Y."/>
            <person name="Weng J.K."/>
        </authorList>
    </citation>
    <scope>NUCLEOTIDE SEQUENCE [LARGE SCALE GENOMIC DNA]</scope>
    <source>
        <strain evidence="4">1611_PpyrPB1</strain>
        <tissue evidence="4">Whole body</tissue>
    </source>
</reference>
<dbReference type="EMBL" id="VVIM01000006">
    <property type="protein sequence ID" value="KAB0797117.1"/>
    <property type="molecule type" value="Genomic_DNA"/>
</dbReference>
<dbReference type="InterPro" id="IPR050281">
    <property type="entry name" value="Flavin_monoamine_oxidase"/>
</dbReference>
<dbReference type="OrthoDB" id="5046242at2759"/>
<evidence type="ECO:0000313" key="4">
    <source>
        <dbReference type="EMBL" id="KAB0797117.1"/>
    </source>
</evidence>
<dbReference type="Pfam" id="PF01593">
    <property type="entry name" value="Amino_oxidase"/>
    <property type="match status" value="1"/>
</dbReference>
<dbReference type="InterPro" id="IPR036188">
    <property type="entry name" value="FAD/NAD-bd_sf"/>
</dbReference>
<evidence type="ECO:0000256" key="1">
    <source>
        <dbReference type="SAM" id="SignalP"/>
    </source>
</evidence>
<dbReference type="Proteomes" id="UP000327044">
    <property type="component" value="Unassembled WGS sequence"/>
</dbReference>
<dbReference type="EMBL" id="GEZM01003622">
    <property type="protein sequence ID" value="JAV96671.1"/>
    <property type="molecule type" value="Transcribed_RNA"/>
</dbReference>
<dbReference type="InterPro" id="IPR002937">
    <property type="entry name" value="Amino_oxidase"/>
</dbReference>
<dbReference type="Gene3D" id="3.90.660.10">
    <property type="match status" value="1"/>
</dbReference>
<accession>A0A1Y1NFS1</accession>
<dbReference type="SUPFAM" id="SSF51905">
    <property type="entry name" value="FAD/NAD(P)-binding domain"/>
    <property type="match status" value="1"/>
</dbReference>
<feature type="chain" id="PRO_5033750398" description="Amine oxidase domain-containing protein" evidence="1">
    <location>
        <begin position="18"/>
        <end position="480"/>
    </location>
</feature>
<evidence type="ECO:0000313" key="3">
    <source>
        <dbReference type="EMBL" id="JAV96671.1"/>
    </source>
</evidence>
<dbReference type="PANTHER" id="PTHR10742">
    <property type="entry name" value="FLAVIN MONOAMINE OXIDASE"/>
    <property type="match status" value="1"/>
</dbReference>
<keyword evidence="1" id="KW-0732">Signal</keyword>
<dbReference type="AlphaFoldDB" id="A0A1Y1NFS1"/>
<evidence type="ECO:0000313" key="5">
    <source>
        <dbReference type="Proteomes" id="UP000327044"/>
    </source>
</evidence>
<reference evidence="3" key="1">
    <citation type="journal article" date="2016" name="Sci. Rep.">
        <title>Molecular characterization of firefly nuptial gifts: a multi-omics approach sheds light on postcopulatory sexual selection.</title>
        <authorList>
            <person name="Al-Wathiqui N."/>
            <person name="Fallon T.R."/>
            <person name="South A."/>
            <person name="Weng J.K."/>
            <person name="Lewis S.M."/>
        </authorList>
    </citation>
    <scope>NUCLEOTIDE SEQUENCE</scope>
</reference>